<comment type="caution">
    <text evidence="1">The sequence shown here is derived from an EMBL/GenBank/DDBJ whole genome shotgun (WGS) entry which is preliminary data.</text>
</comment>
<reference evidence="1" key="2">
    <citation type="journal article" date="2022" name="New Phytol.">
        <title>Evolutionary transition to the ectomycorrhizal habit in the genomes of a hyperdiverse lineage of mushroom-forming fungi.</title>
        <authorList>
            <person name="Looney B."/>
            <person name="Miyauchi S."/>
            <person name="Morin E."/>
            <person name="Drula E."/>
            <person name="Courty P.E."/>
            <person name="Kohler A."/>
            <person name="Kuo A."/>
            <person name="LaButti K."/>
            <person name="Pangilinan J."/>
            <person name="Lipzen A."/>
            <person name="Riley R."/>
            <person name="Andreopoulos W."/>
            <person name="He G."/>
            <person name="Johnson J."/>
            <person name="Nolan M."/>
            <person name="Tritt A."/>
            <person name="Barry K.W."/>
            <person name="Grigoriev I.V."/>
            <person name="Nagy L.G."/>
            <person name="Hibbett D."/>
            <person name="Henrissat B."/>
            <person name="Matheny P.B."/>
            <person name="Labbe J."/>
            <person name="Martin F.M."/>
        </authorList>
    </citation>
    <scope>NUCLEOTIDE SEQUENCE</scope>
    <source>
        <strain evidence="1">FP105234-sp</strain>
    </source>
</reference>
<gene>
    <name evidence="1" type="ORF">FA95DRAFT_1601798</name>
</gene>
<dbReference type="Proteomes" id="UP000814033">
    <property type="component" value="Unassembled WGS sequence"/>
</dbReference>
<sequence>MDLVVALSLLSLAPISLASLDHRQATPQAWKSVGCYTDTASARTLAGATFTNSSMTVDACFAFCETDQYVFAGVEFGKQCFCDYAIQSPGTATSPGECTLPCGGNSSEICGAPNRINLYTNELPGPSVLPSFEVGIRTWDYVGCFADNTSERTLPYQATSTSGFFATAEEVGCAVVCDDQGYYYAGTEFGSECWCGDEIAPSATQAPDSDCHFACAADSTHSEFCGGRERLTVFHKDICDTTSISNVFLIAFFGQITPDEFRRSVDVIGYYLIMDTVDDIHYVLSAATCGPECCGAGIELSIANKVLTTESEPALGAQAVAEGESPVFALNEPPHPIYCQTVPNHQFELPVLTLNGRADQWALCPNNTVGGRLDVVFAPVANHPHYALNECEVVYIQIVESSFEC</sequence>
<dbReference type="EMBL" id="MU275845">
    <property type="protein sequence ID" value="KAI0052424.1"/>
    <property type="molecule type" value="Genomic_DNA"/>
</dbReference>
<organism evidence="1 2">
    <name type="scientific">Auriscalpium vulgare</name>
    <dbReference type="NCBI Taxonomy" id="40419"/>
    <lineage>
        <taxon>Eukaryota</taxon>
        <taxon>Fungi</taxon>
        <taxon>Dikarya</taxon>
        <taxon>Basidiomycota</taxon>
        <taxon>Agaricomycotina</taxon>
        <taxon>Agaricomycetes</taxon>
        <taxon>Russulales</taxon>
        <taxon>Auriscalpiaceae</taxon>
        <taxon>Auriscalpium</taxon>
    </lineage>
</organism>
<name>A0ACB8S7Z7_9AGAM</name>
<protein>
    <submittedName>
        <fullName evidence="1">WSC-domain-containing protein</fullName>
    </submittedName>
</protein>
<proteinExistence type="predicted"/>
<keyword evidence="2" id="KW-1185">Reference proteome</keyword>
<accession>A0ACB8S7Z7</accession>
<evidence type="ECO:0000313" key="1">
    <source>
        <dbReference type="EMBL" id="KAI0052424.1"/>
    </source>
</evidence>
<evidence type="ECO:0000313" key="2">
    <source>
        <dbReference type="Proteomes" id="UP000814033"/>
    </source>
</evidence>
<reference evidence="1" key="1">
    <citation type="submission" date="2021-02" db="EMBL/GenBank/DDBJ databases">
        <authorList>
            <consortium name="DOE Joint Genome Institute"/>
            <person name="Ahrendt S."/>
            <person name="Looney B.P."/>
            <person name="Miyauchi S."/>
            <person name="Morin E."/>
            <person name="Drula E."/>
            <person name="Courty P.E."/>
            <person name="Chicoki N."/>
            <person name="Fauchery L."/>
            <person name="Kohler A."/>
            <person name="Kuo A."/>
            <person name="Labutti K."/>
            <person name="Pangilinan J."/>
            <person name="Lipzen A."/>
            <person name="Riley R."/>
            <person name="Andreopoulos W."/>
            <person name="He G."/>
            <person name="Johnson J."/>
            <person name="Barry K.W."/>
            <person name="Grigoriev I.V."/>
            <person name="Nagy L."/>
            <person name="Hibbett D."/>
            <person name="Henrissat B."/>
            <person name="Matheny P.B."/>
            <person name="Labbe J."/>
            <person name="Martin F."/>
        </authorList>
    </citation>
    <scope>NUCLEOTIDE SEQUENCE</scope>
    <source>
        <strain evidence="1">FP105234-sp</strain>
    </source>
</reference>